<proteinExistence type="predicted"/>
<keyword evidence="2" id="KW-1185">Reference proteome</keyword>
<dbReference type="Proteomes" id="UP001642464">
    <property type="component" value="Unassembled WGS sequence"/>
</dbReference>
<name>A0ABP0L4J9_9DINO</name>
<sequence>MWRSVLTPTDGAGALIWRVATQTSPELPAEAAPVCQQAREALLAENYGVLREMLRLVLEEGEGPTEDLAELATSVLRHCPASCGQVEGGGFNVFAMAIALLRRLQPKEEIQLFLLQLLDDCRYSCQARKSVAAELKAKRMKALYVIEAALSTFCGPEGFDLGSTLLDEWLRPAM</sequence>
<protein>
    <submittedName>
        <fullName evidence="1">CCHC-type domain-containing protein</fullName>
    </submittedName>
</protein>
<evidence type="ECO:0000313" key="2">
    <source>
        <dbReference type="Proteomes" id="UP001642464"/>
    </source>
</evidence>
<organism evidence="1 2">
    <name type="scientific">Durusdinium trenchii</name>
    <dbReference type="NCBI Taxonomy" id="1381693"/>
    <lineage>
        <taxon>Eukaryota</taxon>
        <taxon>Sar</taxon>
        <taxon>Alveolata</taxon>
        <taxon>Dinophyceae</taxon>
        <taxon>Suessiales</taxon>
        <taxon>Symbiodiniaceae</taxon>
        <taxon>Durusdinium</taxon>
    </lineage>
</organism>
<accession>A0ABP0L4J9</accession>
<feature type="non-terminal residue" evidence="1">
    <location>
        <position position="174"/>
    </location>
</feature>
<gene>
    <name evidence="1" type="ORF">SCF082_LOCUS20505</name>
</gene>
<dbReference type="EMBL" id="CAXAMM010014335">
    <property type="protein sequence ID" value="CAK9033483.1"/>
    <property type="molecule type" value="Genomic_DNA"/>
</dbReference>
<reference evidence="1 2" key="1">
    <citation type="submission" date="2024-02" db="EMBL/GenBank/DDBJ databases">
        <authorList>
            <person name="Chen Y."/>
            <person name="Shah S."/>
            <person name="Dougan E. K."/>
            <person name="Thang M."/>
            <person name="Chan C."/>
        </authorList>
    </citation>
    <scope>NUCLEOTIDE SEQUENCE [LARGE SCALE GENOMIC DNA]</scope>
</reference>
<evidence type="ECO:0000313" key="1">
    <source>
        <dbReference type="EMBL" id="CAK9033483.1"/>
    </source>
</evidence>
<comment type="caution">
    <text evidence="1">The sequence shown here is derived from an EMBL/GenBank/DDBJ whole genome shotgun (WGS) entry which is preliminary data.</text>
</comment>